<keyword evidence="2" id="KW-0012">Acyltransferase</keyword>
<dbReference type="Pfam" id="PF13302">
    <property type="entry name" value="Acetyltransf_3"/>
    <property type="match status" value="1"/>
</dbReference>
<dbReference type="Proteomes" id="UP001175261">
    <property type="component" value="Unassembled WGS sequence"/>
</dbReference>
<keyword evidence="1" id="KW-0808">Transferase</keyword>
<dbReference type="GO" id="GO:0016747">
    <property type="term" value="F:acyltransferase activity, transferring groups other than amino-acyl groups"/>
    <property type="evidence" value="ECO:0007669"/>
    <property type="project" value="InterPro"/>
</dbReference>
<protein>
    <recommendedName>
        <fullName evidence="4">N-acetyltransferase domain-containing protein</fullName>
    </recommendedName>
</protein>
<dbReference type="InterPro" id="IPR000182">
    <property type="entry name" value="GNAT_dom"/>
</dbReference>
<evidence type="ECO:0000259" key="4">
    <source>
        <dbReference type="PROSITE" id="PS51186"/>
    </source>
</evidence>
<dbReference type="InterPro" id="IPR051531">
    <property type="entry name" value="N-acetyltransferase"/>
</dbReference>
<feature type="domain" description="N-acetyltransferase" evidence="4">
    <location>
        <begin position="48"/>
        <end position="210"/>
    </location>
</feature>
<dbReference type="PROSITE" id="PS51186">
    <property type="entry name" value="GNAT"/>
    <property type="match status" value="1"/>
</dbReference>
<dbReference type="PANTHER" id="PTHR43792">
    <property type="entry name" value="GNAT FAMILY, PUTATIVE (AFU_ORTHOLOGUE AFUA_3G00765)-RELATED-RELATED"/>
    <property type="match status" value="1"/>
</dbReference>
<gene>
    <name evidence="5" type="ORF">NLU13_0487</name>
</gene>
<evidence type="ECO:0000256" key="3">
    <source>
        <dbReference type="ARBA" id="ARBA00038502"/>
    </source>
</evidence>
<sequence>MASPETEEFSHANTLLTSATHPIRLQSLRLQDAAGFAHILAVDANDGQPPRSLERARAAIERIQASAAVPSVLSTRDGVRLSGPTSVNLHVVVPNGEEREGGYEIIGLGGFGAIKTWVRDGKKVSAGDAGVVLDPRFRGKGYAVEAMRMTIDWAFRKLEEGGLQLDIVTVTTDSENKAMIKLTDEKLGLRGRGVLRDGEFTDKEMYWEITPEEWQALRS</sequence>
<keyword evidence="6" id="KW-1185">Reference proteome</keyword>
<organism evidence="5 6">
    <name type="scientific">Sarocladium strictum</name>
    <name type="common">Black bundle disease fungus</name>
    <name type="synonym">Acremonium strictum</name>
    <dbReference type="NCBI Taxonomy" id="5046"/>
    <lineage>
        <taxon>Eukaryota</taxon>
        <taxon>Fungi</taxon>
        <taxon>Dikarya</taxon>
        <taxon>Ascomycota</taxon>
        <taxon>Pezizomycotina</taxon>
        <taxon>Sordariomycetes</taxon>
        <taxon>Hypocreomycetidae</taxon>
        <taxon>Hypocreales</taxon>
        <taxon>Sarocladiaceae</taxon>
        <taxon>Sarocladium</taxon>
    </lineage>
</organism>
<dbReference type="SUPFAM" id="SSF55729">
    <property type="entry name" value="Acyl-CoA N-acyltransferases (Nat)"/>
    <property type="match status" value="1"/>
</dbReference>
<name>A0AA39GP57_SARSR</name>
<evidence type="ECO:0000256" key="2">
    <source>
        <dbReference type="ARBA" id="ARBA00023315"/>
    </source>
</evidence>
<dbReference type="InterPro" id="IPR016181">
    <property type="entry name" value="Acyl_CoA_acyltransferase"/>
</dbReference>
<dbReference type="AlphaFoldDB" id="A0AA39GP57"/>
<proteinExistence type="inferred from homology"/>
<evidence type="ECO:0000313" key="5">
    <source>
        <dbReference type="EMBL" id="KAK0390985.1"/>
    </source>
</evidence>
<dbReference type="PANTHER" id="PTHR43792:SF8">
    <property type="entry name" value="[RIBOSOMAL PROTEIN US5]-ALANINE N-ACETYLTRANSFERASE"/>
    <property type="match status" value="1"/>
</dbReference>
<comment type="caution">
    <text evidence="5">The sequence shown here is derived from an EMBL/GenBank/DDBJ whole genome shotgun (WGS) entry which is preliminary data.</text>
</comment>
<dbReference type="EMBL" id="JAPDFR010000001">
    <property type="protein sequence ID" value="KAK0390985.1"/>
    <property type="molecule type" value="Genomic_DNA"/>
</dbReference>
<comment type="similarity">
    <text evidence="3">Belongs to the acetyltransferase family. RimJ subfamily.</text>
</comment>
<reference evidence="5" key="1">
    <citation type="submission" date="2022-10" db="EMBL/GenBank/DDBJ databases">
        <title>Determination and structural analysis of whole genome sequence of Sarocladium strictum F4-1.</title>
        <authorList>
            <person name="Hu L."/>
            <person name="Jiang Y."/>
        </authorList>
    </citation>
    <scope>NUCLEOTIDE SEQUENCE</scope>
    <source>
        <strain evidence="5">F4-1</strain>
    </source>
</reference>
<accession>A0AA39GP57</accession>
<dbReference type="Gene3D" id="3.40.630.30">
    <property type="match status" value="1"/>
</dbReference>
<evidence type="ECO:0000256" key="1">
    <source>
        <dbReference type="ARBA" id="ARBA00022679"/>
    </source>
</evidence>
<evidence type="ECO:0000313" key="6">
    <source>
        <dbReference type="Proteomes" id="UP001175261"/>
    </source>
</evidence>